<proteinExistence type="predicted"/>
<organism evidence="2">
    <name type="scientific">uncultured Caudovirales phage</name>
    <dbReference type="NCBI Taxonomy" id="2100421"/>
    <lineage>
        <taxon>Viruses</taxon>
        <taxon>Duplodnaviria</taxon>
        <taxon>Heunggongvirae</taxon>
        <taxon>Uroviricota</taxon>
        <taxon>Caudoviricetes</taxon>
        <taxon>Peduoviridae</taxon>
        <taxon>Maltschvirus</taxon>
        <taxon>Maltschvirus maltsch</taxon>
    </lineage>
</organism>
<evidence type="ECO:0000313" key="1">
    <source>
        <dbReference type="EMBL" id="CAB4126201.1"/>
    </source>
</evidence>
<accession>A0A6J7W9U3</accession>
<dbReference type="EMBL" id="LR798204">
    <property type="protein sequence ID" value="CAB5170935.1"/>
    <property type="molecule type" value="Genomic_DNA"/>
</dbReference>
<dbReference type="EMBL" id="LR796194">
    <property type="protein sequence ID" value="CAB4126201.1"/>
    <property type="molecule type" value="Genomic_DNA"/>
</dbReference>
<protein>
    <submittedName>
        <fullName evidence="2">Uncharacterized protein</fullName>
    </submittedName>
</protein>
<reference evidence="2" key="1">
    <citation type="submission" date="2020-05" db="EMBL/GenBank/DDBJ databases">
        <authorList>
            <person name="Chiriac C."/>
            <person name="Salcher M."/>
            <person name="Ghai R."/>
            <person name="Kavagutti S V."/>
        </authorList>
    </citation>
    <scope>NUCLEOTIDE SEQUENCE</scope>
</reference>
<evidence type="ECO:0000313" key="2">
    <source>
        <dbReference type="EMBL" id="CAB5170935.1"/>
    </source>
</evidence>
<sequence length="67" mass="7798">MDIKPTQERRAVAYLTPKNDVLLRSYADSNDITISEAINKTVKDFFQRLPPEQKIDYLSRAKTKINQ</sequence>
<name>A0A6J7W9U3_9CAUD</name>
<gene>
    <name evidence="2" type="ORF">UFOVP153_47</name>
    <name evidence="1" type="ORF">UFOVP69_11</name>
</gene>